<dbReference type="RefSeq" id="XP_028865081.1">
    <property type="nucleotide sequence ID" value="XM_029009248.1"/>
</dbReference>
<dbReference type="GO" id="GO:0008233">
    <property type="term" value="F:peptidase activity"/>
    <property type="evidence" value="ECO:0007669"/>
    <property type="project" value="UniProtKB-KW"/>
</dbReference>
<dbReference type="AlphaFoldDB" id="A0A2H6K784"/>
<dbReference type="GO" id="GO:0006508">
    <property type="term" value="P:proteolysis"/>
    <property type="evidence" value="ECO:0007669"/>
    <property type="project" value="UniProtKB-KW"/>
</dbReference>
<keyword evidence="1" id="KW-0378">Hydrolase</keyword>
<name>A0A2H6K784_9APIC</name>
<dbReference type="GeneID" id="39872608"/>
<evidence type="ECO:0000313" key="1">
    <source>
        <dbReference type="EMBL" id="GBE58838.1"/>
    </source>
</evidence>
<evidence type="ECO:0000313" key="2">
    <source>
        <dbReference type="Proteomes" id="UP000236319"/>
    </source>
</evidence>
<keyword evidence="1" id="KW-0645">Protease</keyword>
<reference evidence="1 2" key="1">
    <citation type="journal article" date="2017" name="BMC Genomics">
        <title>Whole-genome assembly of Babesia ovata and comparative genomics between closely related pathogens.</title>
        <authorList>
            <person name="Yamagishi J."/>
            <person name="Asada M."/>
            <person name="Hakimi H."/>
            <person name="Tanaka T.Q."/>
            <person name="Sugimoto C."/>
            <person name="Kawazu S."/>
        </authorList>
    </citation>
    <scope>NUCLEOTIDE SEQUENCE [LARGE SCALE GENOMIC DNA]</scope>
    <source>
        <strain evidence="1 2">Miyake</strain>
    </source>
</reference>
<accession>A0A2H6K784</accession>
<dbReference type="VEuPathDB" id="PiroplasmaDB:BOVATA_003310"/>
<organism evidence="1 2">
    <name type="scientific">Babesia ovata</name>
    <dbReference type="NCBI Taxonomy" id="189622"/>
    <lineage>
        <taxon>Eukaryota</taxon>
        <taxon>Sar</taxon>
        <taxon>Alveolata</taxon>
        <taxon>Apicomplexa</taxon>
        <taxon>Aconoidasida</taxon>
        <taxon>Piroplasmida</taxon>
        <taxon>Babesiidae</taxon>
        <taxon>Babesia</taxon>
    </lineage>
</organism>
<gene>
    <name evidence="1" type="ORF">BOVATA_003310</name>
</gene>
<sequence>MGIFLCTAGLSFDRFVGFLKLFHKIVIKLYFTISFLNLPSRLCDSLLGRSLDLCLSFLVELFNGVGKFLDLNLKLVYYIAFKLIRNVGIHLIPHCLQPLVHGLGGAYIWVGALVGSSRRGELTVKLVCRCNSLIQRLCDVHITALAAHPVVGEHKGINLLAHLPGHSGECAHDQFGGSFLGTPFSTIVVAIIAVADAFGVLDAAFLQPLHTLNLRDYSISRVLELLIQSVSERLAGCFDSFNFFLNAGGGLLTFEHVNAFLNFCAKILRVPNFLRQTMVHIKRSRQKIASLLIPP</sequence>
<keyword evidence="2" id="KW-1185">Reference proteome</keyword>
<proteinExistence type="predicted"/>
<protein>
    <submittedName>
        <fullName evidence="1">ATP-dependent protease la, putative</fullName>
    </submittedName>
</protein>
<dbReference type="EMBL" id="BDSA01000001">
    <property type="protein sequence ID" value="GBE58838.1"/>
    <property type="molecule type" value="Genomic_DNA"/>
</dbReference>
<comment type="caution">
    <text evidence="1">The sequence shown here is derived from an EMBL/GenBank/DDBJ whole genome shotgun (WGS) entry which is preliminary data.</text>
</comment>
<dbReference type="Proteomes" id="UP000236319">
    <property type="component" value="Unassembled WGS sequence"/>
</dbReference>